<reference evidence="2" key="1">
    <citation type="submission" date="2019-02" db="EMBL/GenBank/DDBJ databases">
        <title>A novel Candidatus Liberibacter species associated with the New Zealand native fuchsia psyllid, Ctenarytaina fuchsiae.</title>
        <authorList>
            <person name="Thompson S.M."/>
            <person name="Jorgensen N."/>
            <person name="David C."/>
            <person name="Bulman S.R."/>
            <person name="Smith G.R."/>
        </authorList>
    </citation>
    <scope>NUCLEOTIDE SEQUENCE</scope>
    <source>
        <strain evidence="2">Oxford</strain>
    </source>
</reference>
<comment type="caution">
    <text evidence="2">The sequence shown here is derived from an EMBL/GenBank/DDBJ whole genome shotgun (WGS) entry which is preliminary data.</text>
</comment>
<dbReference type="Gene3D" id="2.40.10.220">
    <property type="entry name" value="predicted glycosyltransferase like domains"/>
    <property type="match status" value="1"/>
</dbReference>
<accession>A0A937AQN3</accession>
<feature type="domain" description="PilZ" evidence="1">
    <location>
        <begin position="116"/>
        <end position="191"/>
    </location>
</feature>
<dbReference type="InterPro" id="IPR009875">
    <property type="entry name" value="PilZ_domain"/>
</dbReference>
<dbReference type="SUPFAM" id="SSF141371">
    <property type="entry name" value="PilZ domain-like"/>
    <property type="match status" value="2"/>
</dbReference>
<dbReference type="Pfam" id="PF07238">
    <property type="entry name" value="PilZ"/>
    <property type="match status" value="1"/>
</dbReference>
<evidence type="ECO:0000313" key="3">
    <source>
        <dbReference type="Proteomes" id="UP000736856"/>
    </source>
</evidence>
<evidence type="ECO:0000259" key="1">
    <source>
        <dbReference type="Pfam" id="PF07238"/>
    </source>
</evidence>
<protein>
    <submittedName>
        <fullName evidence="2">PilZ domain-containing protein</fullName>
    </submittedName>
</protein>
<dbReference type="EMBL" id="SEOL01000006">
    <property type="protein sequence ID" value="MBL0849156.1"/>
    <property type="molecule type" value="Genomic_DNA"/>
</dbReference>
<dbReference type="GO" id="GO:0035438">
    <property type="term" value="F:cyclic-di-GMP binding"/>
    <property type="evidence" value="ECO:0007669"/>
    <property type="project" value="InterPro"/>
</dbReference>
<organism evidence="2 3">
    <name type="scientific">Candidatus Liberibacter ctenarytainae</name>
    <dbReference type="NCBI Taxonomy" id="2020335"/>
    <lineage>
        <taxon>Bacteria</taxon>
        <taxon>Pseudomonadati</taxon>
        <taxon>Pseudomonadota</taxon>
        <taxon>Alphaproteobacteria</taxon>
        <taxon>Hyphomicrobiales</taxon>
        <taxon>Rhizobiaceae</taxon>
        <taxon>Liberibacter</taxon>
    </lineage>
</organism>
<dbReference type="AlphaFoldDB" id="A0A937AQN3"/>
<proteinExistence type="predicted"/>
<evidence type="ECO:0000313" key="2">
    <source>
        <dbReference type="EMBL" id="MBL0849156.1"/>
    </source>
</evidence>
<sequence length="199" mass="22654">MYRGIHNLQFVDQRAFQRIKVDLRGRFLLFNGAEYDCIVREMSPGGLFFSCENSVALIGERSIVFVEKIGRIEGEVISFDSRGCAVRIIASEQSRRKLAEKITWIANQDDLQIPDQRRYDRGFPREIDGQLMLEDKTIRSCQIIDLSESGVSINVDYPVKVSSVVWFNGIQGHVIRSFSGGIAIEFSAVQEREKLGLFL</sequence>
<name>A0A937AQN3_9HYPH</name>
<gene>
    <name evidence="2" type="ORF">EU981_03655</name>
</gene>
<dbReference type="Proteomes" id="UP000736856">
    <property type="component" value="Unassembled WGS sequence"/>
</dbReference>